<feature type="domain" description="(S)-ureidoglycine aminohydrolase cupin" evidence="2">
    <location>
        <begin position="106"/>
        <end position="175"/>
    </location>
</feature>
<dbReference type="AlphaFoldDB" id="A0ABD3QZW2"/>
<dbReference type="Gene3D" id="2.60.120.10">
    <property type="entry name" value="Jelly Rolls"/>
    <property type="match status" value="2"/>
</dbReference>
<organism evidence="3 4">
    <name type="scientific">Cyclotella cryptica</name>
    <dbReference type="NCBI Taxonomy" id="29204"/>
    <lineage>
        <taxon>Eukaryota</taxon>
        <taxon>Sar</taxon>
        <taxon>Stramenopiles</taxon>
        <taxon>Ochrophyta</taxon>
        <taxon>Bacillariophyta</taxon>
        <taxon>Coscinodiscophyceae</taxon>
        <taxon>Thalassiosirophycidae</taxon>
        <taxon>Stephanodiscales</taxon>
        <taxon>Stephanodiscaceae</taxon>
        <taxon>Cyclotella</taxon>
    </lineage>
</organism>
<keyword evidence="1" id="KW-0732">Signal</keyword>
<feature type="signal peptide" evidence="1">
    <location>
        <begin position="1"/>
        <end position="18"/>
    </location>
</feature>
<evidence type="ECO:0000259" key="2">
    <source>
        <dbReference type="Pfam" id="PF05899"/>
    </source>
</evidence>
<evidence type="ECO:0000313" key="4">
    <source>
        <dbReference type="Proteomes" id="UP001516023"/>
    </source>
</evidence>
<sequence length="308" mass="33731">MQQTLGVIILSLYGCADGFVPTPIHLSSLWASSSETSLSSYLDTLSANAVVSPSPDLNDVTDVSPSAFYHAPRSYFSYANLRPKGPRPTADVGTPEDASRQLIEIGNTSAGSWSCTAGGWPSPNPKAHTEIFYVWSGHGSLTDQDGQVHYFGPGDTVIIPKGHTGRWDVLADMHKIWFVHEHDQVEESEPIRVRVIHYQDLVSKQNQLNYGISKDAVRGNPEIYSNVVYNAGPINVGSWMCTPGCFNIESLDTSIGFYVLEGQFYISHRESGQCSKCVPGDTVVLPKGWSGSVDVVETAKKLWTNLYQ</sequence>
<dbReference type="EMBL" id="JABMIG020000002">
    <property type="protein sequence ID" value="KAL3805634.1"/>
    <property type="molecule type" value="Genomic_DNA"/>
</dbReference>
<feature type="chain" id="PRO_5044787857" description="(S)-ureidoglycine aminohydrolase cupin domain-containing protein" evidence="1">
    <location>
        <begin position="19"/>
        <end position="308"/>
    </location>
</feature>
<feature type="domain" description="(S)-ureidoglycine aminohydrolase cupin" evidence="2">
    <location>
        <begin position="232"/>
        <end position="301"/>
    </location>
</feature>
<dbReference type="PANTHER" id="PTHR40943">
    <property type="entry name" value="CYTOPLASMIC PROTEIN-RELATED"/>
    <property type="match status" value="1"/>
</dbReference>
<dbReference type="InterPro" id="IPR011051">
    <property type="entry name" value="RmlC_Cupin_sf"/>
</dbReference>
<keyword evidence="4" id="KW-1185">Reference proteome</keyword>
<evidence type="ECO:0000256" key="1">
    <source>
        <dbReference type="SAM" id="SignalP"/>
    </source>
</evidence>
<gene>
    <name evidence="3" type="ORF">HJC23_005878</name>
</gene>
<dbReference type="SUPFAM" id="SSF51182">
    <property type="entry name" value="RmlC-like cupins"/>
    <property type="match status" value="1"/>
</dbReference>
<dbReference type="Pfam" id="PF05899">
    <property type="entry name" value="Cupin_3"/>
    <property type="match status" value="2"/>
</dbReference>
<dbReference type="Proteomes" id="UP001516023">
    <property type="component" value="Unassembled WGS sequence"/>
</dbReference>
<dbReference type="InterPro" id="IPR008579">
    <property type="entry name" value="UGlyAH_Cupin_dom"/>
</dbReference>
<accession>A0ABD3QZW2</accession>
<name>A0ABD3QZW2_9STRA</name>
<comment type="caution">
    <text evidence="3">The sequence shown here is derived from an EMBL/GenBank/DDBJ whole genome shotgun (WGS) entry which is preliminary data.</text>
</comment>
<dbReference type="InterPro" id="IPR014710">
    <property type="entry name" value="RmlC-like_jellyroll"/>
</dbReference>
<proteinExistence type="predicted"/>
<evidence type="ECO:0000313" key="3">
    <source>
        <dbReference type="EMBL" id="KAL3805634.1"/>
    </source>
</evidence>
<dbReference type="PANTHER" id="PTHR40943:SF1">
    <property type="entry name" value="CYTOPLASMIC PROTEIN"/>
    <property type="match status" value="1"/>
</dbReference>
<protein>
    <recommendedName>
        <fullName evidence="2">(S)-ureidoglycine aminohydrolase cupin domain-containing protein</fullName>
    </recommendedName>
</protein>
<reference evidence="3 4" key="1">
    <citation type="journal article" date="2020" name="G3 (Bethesda)">
        <title>Improved Reference Genome for Cyclotella cryptica CCMP332, a Model for Cell Wall Morphogenesis, Salinity Adaptation, and Lipid Production in Diatoms (Bacillariophyta).</title>
        <authorList>
            <person name="Roberts W.R."/>
            <person name="Downey K.M."/>
            <person name="Ruck E.C."/>
            <person name="Traller J.C."/>
            <person name="Alverson A.J."/>
        </authorList>
    </citation>
    <scope>NUCLEOTIDE SEQUENCE [LARGE SCALE GENOMIC DNA]</scope>
    <source>
        <strain evidence="3 4">CCMP332</strain>
    </source>
</reference>